<dbReference type="InterPro" id="IPR016962">
    <property type="entry name" value="Dehydrase_ECs4332_prd"/>
</dbReference>
<dbReference type="Gene3D" id="3.10.129.10">
    <property type="entry name" value="Hotdog Thioesterase"/>
    <property type="match status" value="1"/>
</dbReference>
<protein>
    <submittedName>
        <fullName evidence="2">Hydroxymyristoyl-ACP dehydratase</fullName>
    </submittedName>
</protein>
<proteinExistence type="predicted"/>
<organism evidence="2 3">
    <name type="scientific">Pantoea cypripedii</name>
    <name type="common">Pectobacterium cypripedii</name>
    <name type="synonym">Erwinia cypripedii</name>
    <dbReference type="NCBI Taxonomy" id="55209"/>
    <lineage>
        <taxon>Bacteria</taxon>
        <taxon>Pseudomonadati</taxon>
        <taxon>Pseudomonadota</taxon>
        <taxon>Gammaproteobacteria</taxon>
        <taxon>Enterobacterales</taxon>
        <taxon>Erwiniaceae</taxon>
        <taxon>Pantoea</taxon>
    </lineage>
</organism>
<dbReference type="PIRSF" id="PIRSF030962">
    <property type="entry name" value="Dehydrase_ECs4332_prd"/>
    <property type="match status" value="1"/>
</dbReference>
<reference evidence="2 3" key="1">
    <citation type="submission" date="2017-11" db="EMBL/GenBank/DDBJ databases">
        <title>Genome sequence of Pantoea cypripedii NE1.</title>
        <authorList>
            <person name="Nascimento F.X."/>
        </authorList>
    </citation>
    <scope>NUCLEOTIDE SEQUENCE [LARGE SCALE GENOMIC DNA]</scope>
    <source>
        <strain evidence="2 3">NE1</strain>
    </source>
</reference>
<dbReference type="InterPro" id="IPR054545">
    <property type="entry name" value="ApeI-like"/>
</dbReference>
<dbReference type="EMBL" id="CP024768">
    <property type="protein sequence ID" value="QGY28725.1"/>
    <property type="molecule type" value="Genomic_DNA"/>
</dbReference>
<accession>A0A6B9G8J7</accession>
<dbReference type="Proteomes" id="UP000502005">
    <property type="component" value="Chromosome"/>
</dbReference>
<evidence type="ECO:0000313" key="3">
    <source>
        <dbReference type="Proteomes" id="UP000502005"/>
    </source>
</evidence>
<dbReference type="SUPFAM" id="SSF54637">
    <property type="entry name" value="Thioesterase/thiol ester dehydrase-isomerase"/>
    <property type="match status" value="1"/>
</dbReference>
<dbReference type="RefSeq" id="WP_208714596.1">
    <property type="nucleotide sequence ID" value="NZ_CP024768.1"/>
</dbReference>
<name>A0A6B9G8J7_PANCY</name>
<dbReference type="AlphaFoldDB" id="A0A6B9G8J7"/>
<evidence type="ECO:0000313" key="2">
    <source>
        <dbReference type="EMBL" id="QGY28725.1"/>
    </source>
</evidence>
<evidence type="ECO:0000259" key="1">
    <source>
        <dbReference type="Pfam" id="PF22818"/>
    </source>
</evidence>
<sequence length="115" mass="13002">MLPVELDAQQQATMLTLRLHVAADLLWFRGHFPTLPILPGVAQLDWVLYYGLTRLVPGKAFASIENIKFQQPVLPDAELELRIDWQPEKSVLSFQYRLLSDDATPVASSGKIRLC</sequence>
<dbReference type="InterPro" id="IPR029069">
    <property type="entry name" value="HotDog_dom_sf"/>
</dbReference>
<dbReference type="Pfam" id="PF22818">
    <property type="entry name" value="ApeI-like"/>
    <property type="match status" value="1"/>
</dbReference>
<feature type="domain" description="ApeI dehydratase-like" evidence="1">
    <location>
        <begin position="9"/>
        <end position="98"/>
    </location>
</feature>
<gene>
    <name evidence="2" type="ORF">CUN67_07140</name>
</gene>